<feature type="non-terminal residue" evidence="1">
    <location>
        <position position="1"/>
    </location>
</feature>
<reference evidence="1 2" key="1">
    <citation type="submission" date="2011-03" db="EMBL/GenBank/DDBJ databases">
        <title>The Genome Sequence of Gemella haemolysans M341.</title>
        <authorList>
            <consortium name="The Broad Institute Genome Sequencing Platform"/>
            <consortium name="The Broad Institute Genome Sequencing Center for Infectious Disease"/>
            <person name="Earl A."/>
            <person name="Ward D."/>
            <person name="Feldgarden M."/>
            <person name="Gevers D."/>
            <person name="Sibley C.D."/>
            <person name="Field T.R."/>
            <person name="Grinwis M."/>
            <person name="Eshaghurshan C.S."/>
            <person name="Surette M.G."/>
            <person name="Young S.K."/>
            <person name="Zeng Q."/>
            <person name="Gargeya S."/>
            <person name="Fitzgerald M."/>
            <person name="Haas B."/>
            <person name="Abouelleil A."/>
            <person name="Alvarado L."/>
            <person name="Arachchi H.M."/>
            <person name="Berlin A."/>
            <person name="Brown A."/>
            <person name="Chapman S.B."/>
            <person name="Chen Z."/>
            <person name="Dunbar C."/>
            <person name="Freedman E."/>
            <person name="Gearin G."/>
            <person name="Gellesch M."/>
            <person name="Goldberg J."/>
            <person name="Griggs A."/>
            <person name="Gujja S."/>
            <person name="Heilman E.R."/>
            <person name="Heiman D."/>
            <person name="Howarth C."/>
            <person name="Larson L."/>
            <person name="Lui A."/>
            <person name="MacDonald P.J.P."/>
            <person name="Mehta T."/>
            <person name="Montmayeur A."/>
            <person name="Murphy C."/>
            <person name="Neiman D."/>
            <person name="Pearson M."/>
            <person name="Priest M."/>
            <person name="Roberts A."/>
            <person name="Saif S."/>
            <person name="Shea T."/>
            <person name="Shenoy N."/>
            <person name="Sisk P."/>
            <person name="Stolte C."/>
            <person name="Sykes S."/>
            <person name="White J."/>
            <person name="Yandava C."/>
            <person name="Wortman J."/>
            <person name="Nusbaum C."/>
            <person name="Birren B."/>
        </authorList>
    </citation>
    <scope>NUCLEOTIDE SEQUENCE [LARGE SCALE GENOMIC DNA]</scope>
    <source>
        <strain evidence="1 2">M341</strain>
    </source>
</reference>
<organism evidence="1 2">
    <name type="scientific">Gemella haemolysans M341</name>
    <dbReference type="NCBI Taxonomy" id="562981"/>
    <lineage>
        <taxon>Bacteria</taxon>
        <taxon>Bacillati</taxon>
        <taxon>Bacillota</taxon>
        <taxon>Bacilli</taxon>
        <taxon>Bacillales</taxon>
        <taxon>Gemellaceae</taxon>
        <taxon>Gemella</taxon>
    </lineage>
</organism>
<evidence type="ECO:0000313" key="2">
    <source>
        <dbReference type="Proteomes" id="UP000004773"/>
    </source>
</evidence>
<dbReference type="EMBL" id="ACRO01000041">
    <property type="protein sequence ID" value="EGF86400.1"/>
    <property type="molecule type" value="Genomic_DNA"/>
</dbReference>
<evidence type="ECO:0000313" key="1">
    <source>
        <dbReference type="EMBL" id="EGF86400.1"/>
    </source>
</evidence>
<dbReference type="AlphaFoldDB" id="A0AA87DUK3"/>
<comment type="caution">
    <text evidence="1">The sequence shown here is derived from an EMBL/GenBank/DDBJ whole genome shotgun (WGS) entry which is preliminary data.</text>
</comment>
<sequence length="43" mass="4893">TNTIKQLKQKQLLQTKKVLEGKALEADKYEFELKEGTKVVGTD</sequence>
<gene>
    <name evidence="1" type="ORF">HMPREF0428_01662</name>
</gene>
<accession>A0AA87DUK3</accession>
<proteinExistence type="predicted"/>
<dbReference type="Proteomes" id="UP000004773">
    <property type="component" value="Unassembled WGS sequence"/>
</dbReference>
<protein>
    <submittedName>
        <fullName evidence="1">Uncharacterized protein</fullName>
    </submittedName>
</protein>
<name>A0AA87DUK3_9BACL</name>